<evidence type="ECO:0000313" key="1">
    <source>
        <dbReference type="EMBL" id="UNZ07691.1"/>
    </source>
</evidence>
<reference evidence="1 2" key="1">
    <citation type="submission" date="2022-03" db="EMBL/GenBank/DDBJ databases">
        <title>Complete genome of Streptomyces rimosus ssp. rimosus R7 (=ATCC 10970).</title>
        <authorList>
            <person name="Beganovic S."/>
            <person name="Ruckert C."/>
            <person name="Busche T."/>
            <person name="Kalinowski J."/>
            <person name="Wittmann C."/>
        </authorList>
    </citation>
    <scope>NUCLEOTIDE SEQUENCE [LARGE SCALE GENOMIC DNA]</scope>
    <source>
        <strain evidence="1 2">R7</strain>
    </source>
</reference>
<name>A0ABY3ZBK7_STRRM</name>
<dbReference type="RefSeq" id="WP_003987130.1">
    <property type="nucleotide sequence ID" value="NZ_CP043497.1"/>
</dbReference>
<gene>
    <name evidence="1" type="ORF">SRIMR7_36605</name>
</gene>
<evidence type="ECO:0000313" key="2">
    <source>
        <dbReference type="Proteomes" id="UP000829494"/>
    </source>
</evidence>
<dbReference type="Proteomes" id="UP000829494">
    <property type="component" value="Chromosome"/>
</dbReference>
<organism evidence="1 2">
    <name type="scientific">Streptomyces rimosus subsp. rimosus</name>
    <dbReference type="NCBI Taxonomy" id="132474"/>
    <lineage>
        <taxon>Bacteria</taxon>
        <taxon>Bacillati</taxon>
        <taxon>Actinomycetota</taxon>
        <taxon>Actinomycetes</taxon>
        <taxon>Kitasatosporales</taxon>
        <taxon>Streptomycetaceae</taxon>
        <taxon>Streptomyces</taxon>
    </lineage>
</organism>
<accession>A0ABY3ZBK7</accession>
<protein>
    <submittedName>
        <fullName evidence="1">Uncharacterized protein</fullName>
    </submittedName>
</protein>
<sequence length="72" mass="6798">MFRQSYLALTSAVADAPKAAVDSIAALIAALKAEADAVQFPGAAIATDTVAADAAPAAAAAGAVPAATGARS</sequence>
<dbReference type="EMBL" id="CP094298">
    <property type="protein sequence ID" value="UNZ07691.1"/>
    <property type="molecule type" value="Genomic_DNA"/>
</dbReference>
<dbReference type="GeneID" id="66853167"/>
<keyword evidence="2" id="KW-1185">Reference proteome</keyword>
<proteinExistence type="predicted"/>